<dbReference type="Gene3D" id="2.120.10.30">
    <property type="entry name" value="TolB, C-terminal domain"/>
    <property type="match status" value="1"/>
</dbReference>
<comment type="caution">
    <text evidence="1">The sequence shown here is derived from an EMBL/GenBank/DDBJ whole genome shotgun (WGS) entry which is preliminary data.</text>
</comment>
<dbReference type="InterPro" id="IPR051288">
    <property type="entry name" value="Serum_paraoxonase/arylesterase"/>
</dbReference>
<reference evidence="1" key="1">
    <citation type="journal article" date="2021" name="Nat. Commun.">
        <title>Genetic determinants of endophytism in the Arabidopsis root mycobiome.</title>
        <authorList>
            <person name="Mesny F."/>
            <person name="Miyauchi S."/>
            <person name="Thiergart T."/>
            <person name="Pickel B."/>
            <person name="Atanasova L."/>
            <person name="Karlsson M."/>
            <person name="Huettel B."/>
            <person name="Barry K.W."/>
            <person name="Haridas S."/>
            <person name="Chen C."/>
            <person name="Bauer D."/>
            <person name="Andreopoulos W."/>
            <person name="Pangilinan J."/>
            <person name="LaButti K."/>
            <person name="Riley R."/>
            <person name="Lipzen A."/>
            <person name="Clum A."/>
            <person name="Drula E."/>
            <person name="Henrissat B."/>
            <person name="Kohler A."/>
            <person name="Grigoriev I.V."/>
            <person name="Martin F.M."/>
            <person name="Hacquard S."/>
        </authorList>
    </citation>
    <scope>NUCLEOTIDE SEQUENCE</scope>
    <source>
        <strain evidence="1">MPI-SDFR-AT-0073</strain>
    </source>
</reference>
<dbReference type="InterPro" id="IPR011042">
    <property type="entry name" value="6-blade_b-propeller_TolB-like"/>
</dbReference>
<dbReference type="PANTHER" id="PTHR11799:SF30">
    <property type="entry name" value="SERUM PARAOXONASE_ARYLESTERASE 2"/>
    <property type="match status" value="1"/>
</dbReference>
<proteinExistence type="predicted"/>
<evidence type="ECO:0000313" key="2">
    <source>
        <dbReference type="Proteomes" id="UP000758603"/>
    </source>
</evidence>
<dbReference type="SUPFAM" id="SSF63829">
    <property type="entry name" value="Calcium-dependent phosphotriesterase"/>
    <property type="match status" value="1"/>
</dbReference>
<dbReference type="GeneID" id="70134066"/>
<dbReference type="EMBL" id="JAGPXC010000010">
    <property type="protein sequence ID" value="KAH6646168.1"/>
    <property type="molecule type" value="Genomic_DNA"/>
</dbReference>
<protein>
    <submittedName>
        <fullName evidence="1">Paraoxonase</fullName>
    </submittedName>
</protein>
<organism evidence="1 2">
    <name type="scientific">Truncatella angustata</name>
    <dbReference type="NCBI Taxonomy" id="152316"/>
    <lineage>
        <taxon>Eukaryota</taxon>
        <taxon>Fungi</taxon>
        <taxon>Dikarya</taxon>
        <taxon>Ascomycota</taxon>
        <taxon>Pezizomycotina</taxon>
        <taxon>Sordariomycetes</taxon>
        <taxon>Xylariomycetidae</taxon>
        <taxon>Amphisphaeriales</taxon>
        <taxon>Sporocadaceae</taxon>
        <taxon>Truncatella</taxon>
    </lineage>
</organism>
<gene>
    <name evidence="1" type="ORF">BKA67DRAFT_595545</name>
</gene>
<dbReference type="PANTHER" id="PTHR11799">
    <property type="entry name" value="PARAOXONASE"/>
    <property type="match status" value="1"/>
</dbReference>
<dbReference type="AlphaFoldDB" id="A0A9P8RKW1"/>
<evidence type="ECO:0000313" key="1">
    <source>
        <dbReference type="EMBL" id="KAH6646168.1"/>
    </source>
</evidence>
<dbReference type="OrthoDB" id="5307922at2759"/>
<keyword evidence="2" id="KW-1185">Reference proteome</keyword>
<name>A0A9P8RKW1_9PEZI</name>
<sequence length="364" mass="40425">MARHANFTSYEVKFTDQIRNCEDVLLVETLGLALLACDPGRETWNTVMGYFVDSDEPDPNAELYAYKYIDNSLPDSHSLVRIKIIGFDSELRTLGLEFHEPTSTLFVTNHQRLGSRIEKFHLDLDTLTAIHVRSLSHPLIRSPNSITALSESELFVTNQHHFTARDHPRLLWMFETYVAPPIASVVHVRVLEDGTLDAAVVARQSYPNGIALLNDTTLAVAATNKRTVHLYGVSTGDTQSTHPTLKLQETIWLPFLPDNLAVSKSDGALLIAGHPHLPSLNKFARSRQACNRPELLAEGGPKVQEMCATLSAASWASEWTPETGVKHIYAGWEYPSSASVVRDRARGVGIVAGLYAKGLFVWRD</sequence>
<dbReference type="RefSeq" id="XP_045952682.1">
    <property type="nucleotide sequence ID" value="XM_046105175.1"/>
</dbReference>
<accession>A0A9P8RKW1</accession>
<dbReference type="Proteomes" id="UP000758603">
    <property type="component" value="Unassembled WGS sequence"/>
</dbReference>